<evidence type="ECO:0000256" key="4">
    <source>
        <dbReference type="ARBA" id="ARBA00007701"/>
    </source>
</evidence>
<dbReference type="InterPro" id="IPR000665">
    <property type="entry name" value="Hemagglutn/HN"/>
</dbReference>
<keyword evidence="17 27" id="KW-1133">Transmembrane helix</keyword>
<evidence type="ECO:0000256" key="11">
    <source>
        <dbReference type="ARBA" id="ARBA00022801"/>
    </source>
</evidence>
<evidence type="ECO:0000256" key="27">
    <source>
        <dbReference type="SAM" id="Phobius"/>
    </source>
</evidence>
<gene>
    <name evidence="28" type="primary">HN</name>
</gene>
<dbReference type="InterPro" id="IPR016285">
    <property type="entry name" value="Hemagglutn-neuramid"/>
</dbReference>
<evidence type="ECO:0000256" key="18">
    <source>
        <dbReference type="ARBA" id="ARBA00023136"/>
    </source>
</evidence>
<dbReference type="CDD" id="cd15469">
    <property type="entry name" value="HN"/>
    <property type="match status" value="1"/>
</dbReference>
<dbReference type="Gene3D" id="1.20.5.110">
    <property type="match status" value="1"/>
</dbReference>
<keyword evidence="18 27" id="KW-0472">Membrane</keyword>
<evidence type="ECO:0000256" key="19">
    <source>
        <dbReference type="ARBA" id="ARBA00023157"/>
    </source>
</evidence>
<dbReference type="Gene3D" id="2.120.10.10">
    <property type="match status" value="1"/>
</dbReference>
<keyword evidence="7" id="KW-1032">Host cell membrane</keyword>
<comment type="function">
    <text evidence="22">Attaches the virus to alpha-2,3-linked sialic acid-containing cell receptors and thereby initiating infection. Binding of HN protein to the receptor induces a conformational change that allows the F protein to trigger virion/cell membranes fusion. Binds to the glycan motifs sialyl Lewis (SLe) and GM2 ganglioside (GM2-glycan).</text>
</comment>
<comment type="similarity">
    <text evidence="4 25">Belongs to the paramyxoviruses hemagglutinin-neuraminidase family.</text>
</comment>
<dbReference type="GO" id="GO:0046718">
    <property type="term" value="P:symbiont entry into host cell"/>
    <property type="evidence" value="ECO:0007669"/>
    <property type="project" value="UniProtKB-KW"/>
</dbReference>
<accession>A0A292GNU1</accession>
<evidence type="ECO:0000256" key="16">
    <source>
        <dbReference type="ARBA" id="ARBA00022968"/>
    </source>
</evidence>
<keyword evidence="8 25" id="KW-0348">Hemagglutinin</keyword>
<feature type="disulfide bond" evidence="24">
    <location>
        <begin position="225"/>
        <end position="286"/>
    </location>
</feature>
<feature type="region of interest" description="Disordered" evidence="26">
    <location>
        <begin position="1"/>
        <end position="23"/>
    </location>
</feature>
<keyword evidence="20" id="KW-0325">Glycoprotein</keyword>
<dbReference type="GO" id="GO:0055036">
    <property type="term" value="C:virion membrane"/>
    <property type="evidence" value="ECO:0007669"/>
    <property type="project" value="UniProtKB-SubCell"/>
</dbReference>
<evidence type="ECO:0000256" key="3">
    <source>
        <dbReference type="ARBA" id="ARBA00004336"/>
    </source>
</evidence>
<reference evidence="28" key="1">
    <citation type="submission" date="2017-09" db="EMBL/GenBank/DDBJ databases">
        <title>Detection of Mumps rubulavirus Tokyo, Japan.</title>
        <authorList>
            <person name="Hasegawa M."/>
            <person name="Okazaki T."/>
            <person name="Sakamoto T."/>
            <person name="Murata R."/>
            <person name="Nagashima M."/>
            <person name="Shinakai T."/>
            <person name="Sadamasu K."/>
        </authorList>
    </citation>
    <scope>NUCLEOTIDE SEQUENCE</scope>
    <source>
        <strain evidence="28">31170187</strain>
    </source>
</reference>
<dbReference type="GO" id="GO:0004308">
    <property type="term" value="F:exo-alpha-sialidase activity"/>
    <property type="evidence" value="ECO:0007669"/>
    <property type="project" value="UniProtKB-EC"/>
</dbReference>
<evidence type="ECO:0000256" key="14">
    <source>
        <dbReference type="ARBA" id="ARBA00022870"/>
    </source>
</evidence>
<feature type="transmembrane region" description="Helical" evidence="27">
    <location>
        <begin position="68"/>
        <end position="89"/>
    </location>
</feature>
<feature type="compositionally biased region" description="Polar residues" evidence="26">
    <location>
        <begin position="10"/>
        <end position="23"/>
    </location>
</feature>
<keyword evidence="10 27" id="KW-0812">Transmembrane</keyword>
<dbReference type="GO" id="GO:0046789">
    <property type="term" value="F:host cell surface receptor binding"/>
    <property type="evidence" value="ECO:0007669"/>
    <property type="project" value="InterPro"/>
</dbReference>
<evidence type="ECO:0000256" key="7">
    <source>
        <dbReference type="ARBA" id="ARBA00022511"/>
    </source>
</evidence>
<evidence type="ECO:0000256" key="12">
    <source>
        <dbReference type="ARBA" id="ARBA00022804"/>
    </source>
</evidence>
<dbReference type="Pfam" id="PF00423">
    <property type="entry name" value="HN"/>
    <property type="match status" value="1"/>
</dbReference>
<evidence type="ECO:0000256" key="24">
    <source>
        <dbReference type="PIRSR" id="PIRSR001072-2"/>
    </source>
</evidence>
<comment type="catalytic activity">
    <reaction evidence="1">
        <text>Hydrolysis of alpha-(2-&gt;3)-, alpha-(2-&gt;6)-, alpha-(2-&gt;8)- glycosidic linkages of terminal sialic acid residues in oligosaccharides, glycoproteins, glycolipids, colominic acid and synthetic substrates.</text>
        <dbReference type="EC" id="3.2.1.18"/>
    </reaction>
</comment>
<evidence type="ECO:0000256" key="21">
    <source>
        <dbReference type="ARBA" id="ARBA00023296"/>
    </source>
</evidence>
<evidence type="ECO:0000256" key="10">
    <source>
        <dbReference type="ARBA" id="ARBA00022692"/>
    </source>
</evidence>
<evidence type="ECO:0000256" key="9">
    <source>
        <dbReference type="ARBA" id="ARBA00022581"/>
    </source>
</evidence>
<evidence type="ECO:0000256" key="26">
    <source>
        <dbReference type="SAM" id="MobiDB-lite"/>
    </source>
</evidence>
<feature type="disulfide bond" evidence="24">
    <location>
        <begin position="211"/>
        <end position="235"/>
    </location>
</feature>
<feature type="disulfide bond" evidence="24">
    <location>
        <begin position="277"/>
        <end position="290"/>
    </location>
</feature>
<evidence type="ECO:0000256" key="8">
    <source>
        <dbReference type="ARBA" id="ARBA00022546"/>
    </source>
</evidence>
<evidence type="ECO:0000256" key="25">
    <source>
        <dbReference type="RuleBase" id="RU004216"/>
    </source>
</evidence>
<feature type="disulfide bond" evidence="24">
    <location>
        <begin position="498"/>
        <end position="508"/>
    </location>
</feature>
<dbReference type="GlyCosmos" id="A0A292GNU1">
    <property type="glycosylation" value="1 site, No reported glycans"/>
</dbReference>
<dbReference type="EMBL" id="LC325485">
    <property type="protein sequence ID" value="BBA66889.1"/>
    <property type="molecule type" value="Viral_cRNA"/>
</dbReference>
<keyword evidence="12" id="KW-1161">Viral attachment to host cell</keyword>
<dbReference type="EC" id="3.2.1.18" evidence="5"/>
<proteinExistence type="inferred from homology"/>
<dbReference type="SUPFAM" id="SSF50939">
    <property type="entry name" value="Sialidases"/>
    <property type="match status" value="1"/>
</dbReference>
<dbReference type="FunFam" id="2.120.10.10:FF:000004">
    <property type="entry name" value="Hemagglutinin-neuraminidase"/>
    <property type="match status" value="1"/>
</dbReference>
<feature type="disulfide bond" evidence="24">
    <location>
        <begin position="578"/>
        <end position="589"/>
    </location>
</feature>
<evidence type="ECO:0000256" key="5">
    <source>
        <dbReference type="ARBA" id="ARBA00012733"/>
    </source>
</evidence>
<evidence type="ECO:0000256" key="15">
    <source>
        <dbReference type="ARBA" id="ARBA00022879"/>
    </source>
</evidence>
<evidence type="ECO:0000256" key="20">
    <source>
        <dbReference type="ARBA" id="ARBA00023180"/>
    </source>
</evidence>
<dbReference type="PIRSF" id="PIRSF001072">
    <property type="entry name" value="Hemagglut-neuramid_paramyxoV"/>
    <property type="match status" value="1"/>
</dbReference>
<protein>
    <recommendedName>
        <fullName evidence="6">Hemagglutinin-neuraminidase</fullName>
        <ecNumber evidence="5">3.2.1.18</ecNumber>
    </recommendedName>
</protein>
<evidence type="ECO:0000256" key="6">
    <source>
        <dbReference type="ARBA" id="ARBA00020643"/>
    </source>
</evidence>
<dbReference type="InterPro" id="IPR036278">
    <property type="entry name" value="Sialidase_sf"/>
</dbReference>
<name>A0A292GNU1_MUMPV</name>
<feature type="glycosylation site" description="N-linked (GlcNAc...) asparagine; by host" evidence="23">
    <location>
        <position position="317"/>
    </location>
</feature>
<dbReference type="GO" id="GO:0019031">
    <property type="term" value="C:viral envelope"/>
    <property type="evidence" value="ECO:0007669"/>
    <property type="project" value="UniProtKB-KW"/>
</dbReference>
<keyword evidence="13" id="KW-0946">Virion</keyword>
<keyword evidence="16" id="KW-0735">Signal-anchor</keyword>
<keyword evidence="19 24" id="KW-1015">Disulfide bond</keyword>
<dbReference type="GO" id="GO:0042802">
    <property type="term" value="F:identical protein binding"/>
    <property type="evidence" value="ECO:0007669"/>
    <property type="project" value="UniProtKB-ARBA"/>
</dbReference>
<evidence type="ECO:0000256" key="22">
    <source>
        <dbReference type="ARBA" id="ARBA00053759"/>
    </source>
</evidence>
<evidence type="ECO:0000256" key="23">
    <source>
        <dbReference type="PIRSR" id="PIRSR001072-1"/>
    </source>
</evidence>
<dbReference type="GO" id="GO:0019062">
    <property type="term" value="P:virion attachment to host cell"/>
    <property type="evidence" value="ECO:0007669"/>
    <property type="project" value="UniProtKB-KW"/>
</dbReference>
<organism evidence="28">
    <name type="scientific">Mumps orthorubulavirus</name>
    <name type="common">MuV</name>
    <dbReference type="NCBI Taxonomy" id="2560602"/>
    <lineage>
        <taxon>Viruses</taxon>
        <taxon>Riboviria</taxon>
        <taxon>Orthornavirae</taxon>
        <taxon>Negarnaviricota</taxon>
        <taxon>Haploviricotina</taxon>
        <taxon>Monjiviricetes</taxon>
        <taxon>Mononegavirales</taxon>
        <taxon>Paramyxoviridae</taxon>
        <taxon>Rubulavirinae</taxon>
        <taxon>Orthorubulavirus</taxon>
        <taxon>Orthorubulavirus parotitidis</taxon>
    </lineage>
</organism>
<feature type="disulfide bond" evidence="24">
    <location>
        <begin position="415"/>
        <end position="425"/>
    </location>
</feature>
<keyword evidence="11" id="KW-0378">Hydrolase</keyword>
<dbReference type="GO" id="GO:0020002">
    <property type="term" value="C:host cell plasma membrane"/>
    <property type="evidence" value="ECO:0007669"/>
    <property type="project" value="UniProtKB-SubCell"/>
</dbReference>
<keyword evidence="21" id="KW-1160">Virus entry into host cell</keyword>
<sequence>MRHKEKTKPEQTQGHNTTQNPSCYLNCDPTARKMEPSKFFTISDSATFAPGPVSNAANKKTFRTCFRILVLSVQAVTLILVIVTLGELVRMINDQGLSNQLSSITDKIRESATMIASAVGVMNQVIHGVTVSLPLQIEGNQNQLLATLATICTSQKQVSNCSTNIPLVNDLRFINGINKFIIEDYATHDFSIGHPLNMPSFIPTATSPNGCTRIPSFSLGKTHWCYTHNVINANCKDHTSSNQYVSMGILVQTASGYPMFKTLKIQYLSDGLNRKSCSIATVPDGCAMYCYVSTQLETNDYAGSSPPTQKLTLLFYNDTVTERTISPSGLEGNWATLVPGVGSGIYFENKLIFPAYGGVLPNSTLGVKSAREFFRPVNPYNPCSGPQQDLDQRALRSYFPSYFSNRRIQSAFLVCAWNQILVTNCELVVPSSNQTMMGAEGRVLLINNRLLYYQRSTSWWPYELLYEISFTFTNSGPSSVNMSWIPIYSFTRPGSGNCSGENVCPTACVSGVYLDPWPLTPYSHQSGINRNFYFTGALLNSSTTRVNPTLYVSALNNLKVLAPYGTQGLFASYTTTTCFQDTGDASVYCVYIMELASNIVGEFQILPVLTRLTIT</sequence>
<evidence type="ECO:0000256" key="13">
    <source>
        <dbReference type="ARBA" id="ARBA00022844"/>
    </source>
</evidence>
<comment type="subcellular location">
    <subcellularLocation>
        <location evidence="3">Host cell membrane</location>
        <topology evidence="3">Single-pass type II membrane protein</topology>
    </subcellularLocation>
    <subcellularLocation>
        <location evidence="2">Virion membrane</location>
        <topology evidence="2">Single-pass type II membrane protein</topology>
    </subcellularLocation>
</comment>
<evidence type="ECO:0000313" key="28">
    <source>
        <dbReference type="EMBL" id="BBA66889.1"/>
    </source>
</evidence>
<evidence type="ECO:0000256" key="17">
    <source>
        <dbReference type="ARBA" id="ARBA00022989"/>
    </source>
</evidence>
<evidence type="ECO:0000256" key="2">
    <source>
        <dbReference type="ARBA" id="ARBA00004208"/>
    </source>
</evidence>
<keyword evidence="15 25" id="KW-0261">Viral envelope protein</keyword>
<evidence type="ECO:0000256" key="1">
    <source>
        <dbReference type="ARBA" id="ARBA00000427"/>
    </source>
</evidence>
<keyword evidence="9" id="KW-0945">Host-virus interaction</keyword>
<keyword evidence="14" id="KW-1043">Host membrane</keyword>